<dbReference type="SUPFAM" id="SSF118290">
    <property type="entry name" value="WRKY DNA-binding domain"/>
    <property type="match status" value="1"/>
</dbReference>
<keyword evidence="5" id="KW-0539">Nucleus</keyword>
<dbReference type="InterPro" id="IPR036576">
    <property type="entry name" value="WRKY_dom_sf"/>
</dbReference>
<keyword evidence="3" id="KW-0238">DNA-binding</keyword>
<dbReference type="EMBL" id="RWGY01001130">
    <property type="protein sequence ID" value="TVT96775.1"/>
    <property type="molecule type" value="Genomic_DNA"/>
</dbReference>
<dbReference type="OrthoDB" id="2021064at2759"/>
<dbReference type="GO" id="GO:0003700">
    <property type="term" value="F:DNA-binding transcription factor activity"/>
    <property type="evidence" value="ECO:0007669"/>
    <property type="project" value="InterPro"/>
</dbReference>
<dbReference type="GO" id="GO:0043565">
    <property type="term" value="F:sequence-specific DNA binding"/>
    <property type="evidence" value="ECO:0007669"/>
    <property type="project" value="InterPro"/>
</dbReference>
<proteinExistence type="predicted"/>
<comment type="subcellular location">
    <subcellularLocation>
        <location evidence="1">Nucleus</location>
    </subcellularLocation>
</comment>
<gene>
    <name evidence="9" type="ORF">EJB05_10533</name>
    <name evidence="8" type="ORF">EJB05_58016</name>
</gene>
<keyword evidence="2" id="KW-0805">Transcription regulation</keyword>
<dbReference type="Proteomes" id="UP000324897">
    <property type="component" value="Chromosome 4"/>
</dbReference>
<dbReference type="PROSITE" id="PS50811">
    <property type="entry name" value="WRKY"/>
    <property type="match status" value="1"/>
</dbReference>
<keyword evidence="10" id="KW-1185">Reference proteome</keyword>
<accession>A0A5J9SEP8</accession>
<feature type="non-terminal residue" evidence="8">
    <location>
        <position position="1"/>
    </location>
</feature>
<evidence type="ECO:0000313" key="8">
    <source>
        <dbReference type="EMBL" id="TVT96775.1"/>
    </source>
</evidence>
<protein>
    <submittedName>
        <fullName evidence="9">EcWRKY-46</fullName>
    </submittedName>
    <submittedName>
        <fullName evidence="8">EcWRKY-53</fullName>
    </submittedName>
</protein>
<evidence type="ECO:0000259" key="7">
    <source>
        <dbReference type="PROSITE" id="PS50811"/>
    </source>
</evidence>
<evidence type="ECO:0000256" key="5">
    <source>
        <dbReference type="ARBA" id="ARBA00023242"/>
    </source>
</evidence>
<dbReference type="PANTHER" id="PTHR31282">
    <property type="entry name" value="WRKY TRANSCRIPTION FACTOR 21-RELATED"/>
    <property type="match status" value="1"/>
</dbReference>
<organism evidence="8 10">
    <name type="scientific">Eragrostis curvula</name>
    <name type="common">weeping love grass</name>
    <dbReference type="NCBI Taxonomy" id="38414"/>
    <lineage>
        <taxon>Eukaryota</taxon>
        <taxon>Viridiplantae</taxon>
        <taxon>Streptophyta</taxon>
        <taxon>Embryophyta</taxon>
        <taxon>Tracheophyta</taxon>
        <taxon>Spermatophyta</taxon>
        <taxon>Magnoliopsida</taxon>
        <taxon>Liliopsida</taxon>
        <taxon>Poales</taxon>
        <taxon>Poaceae</taxon>
        <taxon>PACMAD clade</taxon>
        <taxon>Chloridoideae</taxon>
        <taxon>Eragrostideae</taxon>
        <taxon>Eragrostidinae</taxon>
        <taxon>Eragrostis</taxon>
    </lineage>
</organism>
<evidence type="ECO:0000313" key="9">
    <source>
        <dbReference type="EMBL" id="TVU37230.1"/>
    </source>
</evidence>
<evidence type="ECO:0000256" key="6">
    <source>
        <dbReference type="SAM" id="MobiDB-lite"/>
    </source>
</evidence>
<dbReference type="InterPro" id="IPR003657">
    <property type="entry name" value="WRKY_dom"/>
</dbReference>
<name>A0A5J9SEP8_9POAL</name>
<dbReference type="Gramene" id="TVT96775">
    <property type="protein sequence ID" value="TVT96775"/>
    <property type="gene ID" value="EJB05_58016"/>
</dbReference>
<evidence type="ECO:0000256" key="4">
    <source>
        <dbReference type="ARBA" id="ARBA00023163"/>
    </source>
</evidence>
<comment type="caution">
    <text evidence="8">The sequence shown here is derived from an EMBL/GenBank/DDBJ whole genome shotgun (WGS) entry which is preliminary data.</text>
</comment>
<dbReference type="InterPro" id="IPR044810">
    <property type="entry name" value="WRKY_plant"/>
</dbReference>
<evidence type="ECO:0000256" key="3">
    <source>
        <dbReference type="ARBA" id="ARBA00023125"/>
    </source>
</evidence>
<dbReference type="Gene3D" id="2.20.25.80">
    <property type="entry name" value="WRKY domain"/>
    <property type="match status" value="1"/>
</dbReference>
<reference evidence="8 10" key="1">
    <citation type="journal article" date="2019" name="Sci. Rep.">
        <title>A high-quality genome of Eragrostis curvula grass provides insights into Poaceae evolution and supports new strategies to enhance forage quality.</title>
        <authorList>
            <person name="Carballo J."/>
            <person name="Santos B.A.C.M."/>
            <person name="Zappacosta D."/>
            <person name="Garbus I."/>
            <person name="Selva J.P."/>
            <person name="Gallo C.A."/>
            <person name="Diaz A."/>
            <person name="Albertini E."/>
            <person name="Caccamo M."/>
            <person name="Echenique V."/>
        </authorList>
    </citation>
    <scope>NUCLEOTIDE SEQUENCE [LARGE SCALE GENOMIC DNA]</scope>
    <source>
        <strain evidence="10">cv. Victoria</strain>
        <tissue evidence="8">Leaf</tissue>
    </source>
</reference>
<dbReference type="SMART" id="SM00774">
    <property type="entry name" value="WRKY"/>
    <property type="match status" value="1"/>
</dbReference>
<dbReference type="Pfam" id="PF03106">
    <property type="entry name" value="WRKY"/>
    <property type="match status" value="1"/>
</dbReference>
<sequence length="339" mass="35029">MAASSGSGGDRSPAPQAVMEGLIGVRERVVMLQTMLDGSPTPLRAAGTELTEGMMSSLSSAMSALNTAGGGDGGALSSAGGRGSGGRRRRGAAAVAGPHRRSSISCRRRTLSPFVETVTAPKLEDGHQWRKYGQKIIQESHNPRSYYRCTHMTEQGCKARKQVQVSETNPSQYIISYFGQHTCRDPSTIPLIIDASTAAPGNFISFGSTINGAATRSAQLAVPHRQAATDSMMMMLSRFGYSSSLPAQERCGSEEAISSISPAAGQLAAVVGSAGTTTTSPTTVGSVPEQWLGGGASHMGASGIDTGSFPSSPSSLGFMTGSFGSFGNGVDDDIFGFDL</sequence>
<dbReference type="Gramene" id="TVU37230">
    <property type="protein sequence ID" value="TVU37230"/>
    <property type="gene ID" value="EJB05_10533"/>
</dbReference>
<evidence type="ECO:0000256" key="1">
    <source>
        <dbReference type="ARBA" id="ARBA00004123"/>
    </source>
</evidence>
<evidence type="ECO:0000256" key="2">
    <source>
        <dbReference type="ARBA" id="ARBA00023015"/>
    </source>
</evidence>
<feature type="compositionally biased region" description="Gly residues" evidence="6">
    <location>
        <begin position="69"/>
        <end position="84"/>
    </location>
</feature>
<feature type="region of interest" description="Disordered" evidence="6">
    <location>
        <begin position="69"/>
        <end position="103"/>
    </location>
</feature>
<dbReference type="GO" id="GO:0005634">
    <property type="term" value="C:nucleus"/>
    <property type="evidence" value="ECO:0007669"/>
    <property type="project" value="UniProtKB-SubCell"/>
</dbReference>
<keyword evidence="4" id="KW-0804">Transcription</keyword>
<dbReference type="EMBL" id="RWGY01000007">
    <property type="protein sequence ID" value="TVU37230.1"/>
    <property type="molecule type" value="Genomic_DNA"/>
</dbReference>
<evidence type="ECO:0000313" key="10">
    <source>
        <dbReference type="Proteomes" id="UP000324897"/>
    </source>
</evidence>
<feature type="domain" description="WRKY" evidence="7">
    <location>
        <begin position="118"/>
        <end position="186"/>
    </location>
</feature>
<dbReference type="AlphaFoldDB" id="A0A5J9SEP8"/>